<reference evidence="1" key="1">
    <citation type="journal article" date="2013" name="Nat. Commun.">
        <title>Whole-genome sequencing of Oryza brachyantha reveals mechanisms underlying Oryza genome evolution.</title>
        <authorList>
            <person name="Chen J."/>
            <person name="Huang Q."/>
            <person name="Gao D."/>
            <person name="Wang J."/>
            <person name="Lang Y."/>
            <person name="Liu T."/>
            <person name="Li B."/>
            <person name="Bai Z."/>
            <person name="Luis Goicoechea J."/>
            <person name="Liang C."/>
            <person name="Chen C."/>
            <person name="Zhang W."/>
            <person name="Sun S."/>
            <person name="Liao Y."/>
            <person name="Zhang X."/>
            <person name="Yang L."/>
            <person name="Song C."/>
            <person name="Wang M."/>
            <person name="Shi J."/>
            <person name="Liu G."/>
            <person name="Liu J."/>
            <person name="Zhou H."/>
            <person name="Zhou W."/>
            <person name="Yu Q."/>
            <person name="An N."/>
            <person name="Chen Y."/>
            <person name="Cai Q."/>
            <person name="Wang B."/>
            <person name="Liu B."/>
            <person name="Min J."/>
            <person name="Huang Y."/>
            <person name="Wu H."/>
            <person name="Li Z."/>
            <person name="Zhang Y."/>
            <person name="Yin Y."/>
            <person name="Song W."/>
            <person name="Jiang J."/>
            <person name="Jackson S.A."/>
            <person name="Wing R.A."/>
            <person name="Wang J."/>
            <person name="Chen M."/>
        </authorList>
    </citation>
    <scope>NUCLEOTIDE SEQUENCE [LARGE SCALE GENOMIC DNA]</scope>
    <source>
        <strain evidence="1">cv. IRGC 101232</strain>
    </source>
</reference>
<sequence length="377" mass="40984">MEGSDSSHARVSMEATIPGLVPAPTHQARRMLSDLFPAHGTTPPQHHLQSSSAQRRVMSMAPTLQRWRVNGGTAVESLPLNQVRSNGLVISTFLVTIVRHQQRLRYSNTGTIPLVTPTSAPPTTQLPMVQNTMVGTMSPVTSQRTIDHRTLNDIISPVAVHGNGNPLACIFCARGFALRSSEILRLLPPRVFSYPEPIRPPPLPVMLPLAPVGHTSLTTGMCSDPHHFFLTMQHMPRQVLANLNWTSQIGNIHNVVPTHIGGQHVGMALSSAGFTGINVLPTLNLTHMPVIHREQPAPPLIMSSSSTSLEDISSAIMPPMLNMMRMQAIGREQHVPPSTTPSLSSSGLHCDYVTPEHEDMVCLTLGRSCTMDLHLGL</sequence>
<evidence type="ECO:0000313" key="2">
    <source>
        <dbReference type="Proteomes" id="UP000006038"/>
    </source>
</evidence>
<proteinExistence type="predicted"/>
<dbReference type="Gramene" id="OB09G14580.1">
    <property type="protein sequence ID" value="OB09G14580.1"/>
    <property type="gene ID" value="OB09G14580"/>
</dbReference>
<dbReference type="Proteomes" id="UP000006038">
    <property type="component" value="Chromosome 9"/>
</dbReference>
<protein>
    <submittedName>
        <fullName evidence="1">Uncharacterized protein</fullName>
    </submittedName>
</protein>
<keyword evidence="2" id="KW-1185">Reference proteome</keyword>
<evidence type="ECO:0000313" key="1">
    <source>
        <dbReference type="EnsemblPlants" id="OB09G14580.1"/>
    </source>
</evidence>
<dbReference type="EnsemblPlants" id="OB09G14580.1">
    <property type="protein sequence ID" value="OB09G14580.1"/>
    <property type="gene ID" value="OB09G14580"/>
</dbReference>
<organism evidence="1">
    <name type="scientific">Oryza brachyantha</name>
    <name type="common">malo sina</name>
    <dbReference type="NCBI Taxonomy" id="4533"/>
    <lineage>
        <taxon>Eukaryota</taxon>
        <taxon>Viridiplantae</taxon>
        <taxon>Streptophyta</taxon>
        <taxon>Embryophyta</taxon>
        <taxon>Tracheophyta</taxon>
        <taxon>Spermatophyta</taxon>
        <taxon>Magnoliopsida</taxon>
        <taxon>Liliopsida</taxon>
        <taxon>Poales</taxon>
        <taxon>Poaceae</taxon>
        <taxon>BOP clade</taxon>
        <taxon>Oryzoideae</taxon>
        <taxon>Oryzeae</taxon>
        <taxon>Oryzinae</taxon>
        <taxon>Oryza</taxon>
    </lineage>
</organism>
<dbReference type="OMA" id="ACICCAR"/>
<accession>J3MWS9</accession>
<dbReference type="HOGENOM" id="CLU_706715_0_0_1"/>
<reference evidence="1" key="2">
    <citation type="submission" date="2013-04" db="UniProtKB">
        <authorList>
            <consortium name="EnsemblPlants"/>
        </authorList>
    </citation>
    <scope>IDENTIFICATION</scope>
</reference>
<name>J3MWS9_ORYBR</name>
<dbReference type="AlphaFoldDB" id="J3MWS9"/>